<name>A0A1I0TR92_9SPHI</name>
<keyword evidence="3 5" id="KW-0378">Hydrolase</keyword>
<reference evidence="6" key="1">
    <citation type="submission" date="2016-10" db="EMBL/GenBank/DDBJ databases">
        <authorList>
            <person name="Varghese N."/>
            <person name="Submissions S."/>
        </authorList>
    </citation>
    <scope>NUCLEOTIDE SEQUENCE [LARGE SCALE GENOMIC DNA]</scope>
    <source>
        <strain evidence="6">DSM 18130</strain>
    </source>
</reference>
<dbReference type="STRING" id="332999.SAMN04488511_11371"/>
<gene>
    <name evidence="5" type="ORF">SAMN04488511_11371</name>
</gene>
<evidence type="ECO:0000256" key="1">
    <source>
        <dbReference type="ARBA" id="ARBA00022487"/>
    </source>
</evidence>
<evidence type="ECO:0000259" key="4">
    <source>
        <dbReference type="Pfam" id="PF22244"/>
    </source>
</evidence>
<organism evidence="5 6">
    <name type="scientific">Pedobacter suwonensis</name>
    <dbReference type="NCBI Taxonomy" id="332999"/>
    <lineage>
        <taxon>Bacteria</taxon>
        <taxon>Pseudomonadati</taxon>
        <taxon>Bacteroidota</taxon>
        <taxon>Sphingobacteriia</taxon>
        <taxon>Sphingobacteriales</taxon>
        <taxon>Sphingobacteriaceae</taxon>
        <taxon>Pedobacter</taxon>
    </lineage>
</organism>
<dbReference type="EMBL" id="FOJM01000013">
    <property type="protein sequence ID" value="SFA54242.1"/>
    <property type="molecule type" value="Genomic_DNA"/>
</dbReference>
<dbReference type="RefSeq" id="WP_208864405.1">
    <property type="nucleotide sequence ID" value="NZ_FOJM01000013.1"/>
</dbReference>
<keyword evidence="2" id="KW-0732">Signal</keyword>
<keyword evidence="6" id="KW-1185">Reference proteome</keyword>
<protein>
    <submittedName>
        <fullName evidence="5">Alpha/beta hydrolase family protein</fullName>
    </submittedName>
</protein>
<dbReference type="InterPro" id="IPR029058">
    <property type="entry name" value="AB_hydrolase_fold"/>
</dbReference>
<sequence length="424" mass="48189">MMLNRIKFPANQGNWRINNWMKKALGCFIAPVFLSAGVYAQKTDRFMGEIVNYDESTVPAYTLPDILVTAKGKKIKNVAMWEKQRRPELLALFEEHIYGKTPDGFDSLKFVVANEKADAMDGKAHLKEITITAWNDGRSVSFPVILFIPNKRIKPAPVFLLINNRSSRNTDPARIEKSTFWPAEMVIDSGYAIAAFHHSDVAPDRKDSYQNGVLKQLFPAELEKDNGMKAIGVWAWAASRVMDYFKTDKDIDFNKVALVGHSRGGKTALWSAAQDQRFAMVFSSCSGSTGAALARRKYGETISLINKQFGYWFNNNYKNYSNDVNSLPVDQHMLIGLIAPRPVYTTNATEDRWADPYGSYLSLVHAKPVYDLYGRKVTLPENMPDVNKPIIHSAIGYHFREGKHDLNVFDWTNFIRFANHHFNR</sequence>
<evidence type="ECO:0000313" key="5">
    <source>
        <dbReference type="EMBL" id="SFA54242.1"/>
    </source>
</evidence>
<keyword evidence="1" id="KW-0719">Serine esterase</keyword>
<evidence type="ECO:0000313" key="6">
    <source>
        <dbReference type="Proteomes" id="UP000198836"/>
    </source>
</evidence>
<dbReference type="AlphaFoldDB" id="A0A1I0TR92"/>
<evidence type="ECO:0000256" key="2">
    <source>
        <dbReference type="ARBA" id="ARBA00022729"/>
    </source>
</evidence>
<dbReference type="InterPro" id="IPR054579">
    <property type="entry name" value="GCE-like_dom"/>
</dbReference>
<accession>A0A1I0TR92</accession>
<dbReference type="Proteomes" id="UP000198836">
    <property type="component" value="Unassembled WGS sequence"/>
</dbReference>
<evidence type="ECO:0000256" key="3">
    <source>
        <dbReference type="ARBA" id="ARBA00022801"/>
    </source>
</evidence>
<dbReference type="Pfam" id="PF22244">
    <property type="entry name" value="GCE_fung"/>
    <property type="match status" value="1"/>
</dbReference>
<proteinExistence type="predicted"/>
<dbReference type="SUPFAM" id="SSF53474">
    <property type="entry name" value="alpha/beta-Hydrolases"/>
    <property type="match status" value="1"/>
</dbReference>
<dbReference type="Gene3D" id="3.40.50.1820">
    <property type="entry name" value="alpha/beta hydrolase"/>
    <property type="match status" value="1"/>
</dbReference>
<dbReference type="GO" id="GO:0052689">
    <property type="term" value="F:carboxylic ester hydrolase activity"/>
    <property type="evidence" value="ECO:0007669"/>
    <property type="project" value="UniProtKB-KW"/>
</dbReference>
<feature type="domain" description="4-O-methyl-glucuronoyl methylesterase-like" evidence="4">
    <location>
        <begin position="131"/>
        <end position="374"/>
    </location>
</feature>